<comment type="function">
    <text evidence="6">Methylates ribosomal protein L11.</text>
</comment>
<dbReference type="OrthoDB" id="9785995at2"/>
<dbReference type="EC" id="2.1.1.-" evidence="6"/>
<name>A0A1I6IPL9_9FIRM</name>
<feature type="binding site" evidence="6">
    <location>
        <position position="181"/>
    </location>
    <ligand>
        <name>S-adenosyl-L-methionine</name>
        <dbReference type="ChEBI" id="CHEBI:59789"/>
    </ligand>
</feature>
<reference evidence="7 8" key="1">
    <citation type="submission" date="2016-10" db="EMBL/GenBank/DDBJ databases">
        <authorList>
            <person name="de Groot N.N."/>
        </authorList>
    </citation>
    <scope>NUCLEOTIDE SEQUENCE [LARGE SCALE GENOMIC DNA]</scope>
    <source>
        <strain evidence="7 8">743A</strain>
    </source>
</reference>
<dbReference type="InterPro" id="IPR029063">
    <property type="entry name" value="SAM-dependent_MTases_sf"/>
</dbReference>
<dbReference type="InterPro" id="IPR004498">
    <property type="entry name" value="Ribosomal_PrmA_MeTrfase"/>
</dbReference>
<protein>
    <recommendedName>
        <fullName evidence="6">Ribosomal protein L11 methyltransferase</fullName>
        <shortName evidence="6">L11 Mtase</shortName>
        <ecNumber evidence="6">2.1.1.-</ecNumber>
    </recommendedName>
</protein>
<dbReference type="Pfam" id="PF06325">
    <property type="entry name" value="PrmA"/>
    <property type="match status" value="1"/>
</dbReference>
<feature type="binding site" evidence="6">
    <location>
        <position position="254"/>
    </location>
    <ligand>
        <name>S-adenosyl-L-methionine</name>
        <dbReference type="ChEBI" id="CHEBI:59789"/>
    </ligand>
</feature>
<accession>A0A1I6IPL9</accession>
<keyword evidence="7" id="KW-0689">Ribosomal protein</keyword>
<dbReference type="NCBIfam" id="TIGR00406">
    <property type="entry name" value="prmA"/>
    <property type="match status" value="1"/>
</dbReference>
<evidence type="ECO:0000313" key="7">
    <source>
        <dbReference type="EMBL" id="SFR68674.1"/>
    </source>
</evidence>
<organism evidence="7 8">
    <name type="scientific">Anaeromicropila populeti</name>
    <dbReference type="NCBI Taxonomy" id="37658"/>
    <lineage>
        <taxon>Bacteria</taxon>
        <taxon>Bacillati</taxon>
        <taxon>Bacillota</taxon>
        <taxon>Clostridia</taxon>
        <taxon>Lachnospirales</taxon>
        <taxon>Lachnospiraceae</taxon>
        <taxon>Anaeromicropila</taxon>
    </lineage>
</organism>
<dbReference type="AlphaFoldDB" id="A0A1I6IPL9"/>
<keyword evidence="7" id="KW-0687">Ribonucleoprotein</keyword>
<evidence type="ECO:0000256" key="6">
    <source>
        <dbReference type="HAMAP-Rule" id="MF_00735"/>
    </source>
</evidence>
<dbReference type="HAMAP" id="MF_00735">
    <property type="entry name" value="Methyltr_PrmA"/>
    <property type="match status" value="1"/>
</dbReference>
<evidence type="ECO:0000256" key="1">
    <source>
        <dbReference type="ARBA" id="ARBA00009741"/>
    </source>
</evidence>
<dbReference type="SUPFAM" id="SSF53335">
    <property type="entry name" value="S-adenosyl-L-methionine-dependent methyltransferases"/>
    <property type="match status" value="1"/>
</dbReference>
<evidence type="ECO:0000256" key="3">
    <source>
        <dbReference type="ARBA" id="ARBA00022603"/>
    </source>
</evidence>
<comment type="subcellular location">
    <subcellularLocation>
        <location evidence="6">Cytoplasm</location>
    </subcellularLocation>
</comment>
<dbReference type="GO" id="GO:0016279">
    <property type="term" value="F:protein-lysine N-methyltransferase activity"/>
    <property type="evidence" value="ECO:0007669"/>
    <property type="project" value="RHEA"/>
</dbReference>
<dbReference type="InterPro" id="IPR050078">
    <property type="entry name" value="Ribosomal_L11_MeTrfase_PrmA"/>
</dbReference>
<dbReference type="CDD" id="cd02440">
    <property type="entry name" value="AdoMet_MTases"/>
    <property type="match status" value="1"/>
</dbReference>
<sequence>MKWRRVSLKTTTEAVDFISNLFDELGFEGIQIEDHIPLTEEEKMKMYIDILPEMEEDDGTCVISSYVEMDLDVEQLKQSIEEGLDELALFVELGERKLEFEVTDDEDWINNWKAFFKPFRVADSILIKPTWEEIPDGEEADIVVEIDPGTAFGTGSHETTKLCIEGLKKYVDSDTKVLDVGCGSGILSIIAVKLGAKSACGTDIDPIAVQVARENVQVNQLDQQQIVIKEGNLLTDSQFCESIGYEKYDIVAANILADVIIPLSEIAGKFLKPGGVFISSGIINMKKEEVKRALLKNGFEIVETNEQGDWVSFVAK</sequence>
<evidence type="ECO:0000256" key="2">
    <source>
        <dbReference type="ARBA" id="ARBA00022490"/>
    </source>
</evidence>
<dbReference type="GO" id="GO:0005737">
    <property type="term" value="C:cytoplasm"/>
    <property type="evidence" value="ECO:0007669"/>
    <property type="project" value="UniProtKB-SubCell"/>
</dbReference>
<gene>
    <name evidence="6" type="primary">prmA</name>
    <name evidence="7" type="ORF">SAMN05661086_00995</name>
</gene>
<evidence type="ECO:0000256" key="5">
    <source>
        <dbReference type="ARBA" id="ARBA00022691"/>
    </source>
</evidence>
<evidence type="ECO:0000313" key="8">
    <source>
        <dbReference type="Proteomes" id="UP000199659"/>
    </source>
</evidence>
<dbReference type="PANTHER" id="PTHR43648">
    <property type="entry name" value="ELECTRON TRANSFER FLAVOPROTEIN BETA SUBUNIT LYSINE METHYLTRANSFERASE"/>
    <property type="match status" value="1"/>
</dbReference>
<evidence type="ECO:0000256" key="4">
    <source>
        <dbReference type="ARBA" id="ARBA00022679"/>
    </source>
</evidence>
<keyword evidence="5 6" id="KW-0949">S-adenosyl-L-methionine</keyword>
<comment type="catalytic activity">
    <reaction evidence="6">
        <text>L-lysyl-[protein] + 3 S-adenosyl-L-methionine = N(6),N(6),N(6)-trimethyl-L-lysyl-[protein] + 3 S-adenosyl-L-homocysteine + 3 H(+)</text>
        <dbReference type="Rhea" id="RHEA:54192"/>
        <dbReference type="Rhea" id="RHEA-COMP:9752"/>
        <dbReference type="Rhea" id="RHEA-COMP:13826"/>
        <dbReference type="ChEBI" id="CHEBI:15378"/>
        <dbReference type="ChEBI" id="CHEBI:29969"/>
        <dbReference type="ChEBI" id="CHEBI:57856"/>
        <dbReference type="ChEBI" id="CHEBI:59789"/>
        <dbReference type="ChEBI" id="CHEBI:61961"/>
    </reaction>
</comment>
<keyword evidence="4 6" id="KW-0808">Transferase</keyword>
<dbReference type="PIRSF" id="PIRSF000401">
    <property type="entry name" value="RPL11_MTase"/>
    <property type="match status" value="1"/>
</dbReference>
<dbReference type="GO" id="GO:0005840">
    <property type="term" value="C:ribosome"/>
    <property type="evidence" value="ECO:0007669"/>
    <property type="project" value="UniProtKB-KW"/>
</dbReference>
<feature type="binding site" evidence="6">
    <location>
        <position position="203"/>
    </location>
    <ligand>
        <name>S-adenosyl-L-methionine</name>
        <dbReference type="ChEBI" id="CHEBI:59789"/>
    </ligand>
</feature>
<keyword evidence="2 6" id="KW-0963">Cytoplasm</keyword>
<proteinExistence type="inferred from homology"/>
<dbReference type="Proteomes" id="UP000199659">
    <property type="component" value="Unassembled WGS sequence"/>
</dbReference>
<dbReference type="STRING" id="37658.SAMN05661086_00995"/>
<comment type="similarity">
    <text evidence="1 6">Belongs to the methyltransferase superfamily. PrmA family.</text>
</comment>
<dbReference type="RefSeq" id="WP_092559598.1">
    <property type="nucleotide sequence ID" value="NZ_FOYZ01000003.1"/>
</dbReference>
<dbReference type="GO" id="GO:0032259">
    <property type="term" value="P:methylation"/>
    <property type="evidence" value="ECO:0007669"/>
    <property type="project" value="UniProtKB-KW"/>
</dbReference>
<dbReference type="PANTHER" id="PTHR43648:SF1">
    <property type="entry name" value="ELECTRON TRANSFER FLAVOPROTEIN BETA SUBUNIT LYSINE METHYLTRANSFERASE"/>
    <property type="match status" value="1"/>
</dbReference>
<keyword evidence="8" id="KW-1185">Reference proteome</keyword>
<dbReference type="Gene3D" id="3.40.50.150">
    <property type="entry name" value="Vaccinia Virus protein VP39"/>
    <property type="match status" value="1"/>
</dbReference>
<feature type="binding site" evidence="6">
    <location>
        <position position="160"/>
    </location>
    <ligand>
        <name>S-adenosyl-L-methionine</name>
        <dbReference type="ChEBI" id="CHEBI:59789"/>
    </ligand>
</feature>
<keyword evidence="3 6" id="KW-0489">Methyltransferase</keyword>
<dbReference type="EMBL" id="FOYZ01000003">
    <property type="protein sequence ID" value="SFR68674.1"/>
    <property type="molecule type" value="Genomic_DNA"/>
</dbReference>